<dbReference type="AlphaFoldDB" id="A0A9P6FTX0"/>
<dbReference type="EMBL" id="JAABOA010001467">
    <property type="protein sequence ID" value="KAF9581488.1"/>
    <property type="molecule type" value="Genomic_DNA"/>
</dbReference>
<comment type="caution">
    <text evidence="1">The sequence shown here is derived from an EMBL/GenBank/DDBJ whole genome shotgun (WGS) entry which is preliminary data.</text>
</comment>
<reference evidence="1" key="1">
    <citation type="journal article" date="2020" name="Fungal Divers.">
        <title>Resolving the Mortierellaceae phylogeny through synthesis of multi-gene phylogenetics and phylogenomics.</title>
        <authorList>
            <person name="Vandepol N."/>
            <person name="Liber J."/>
            <person name="Desiro A."/>
            <person name="Na H."/>
            <person name="Kennedy M."/>
            <person name="Barry K."/>
            <person name="Grigoriev I.V."/>
            <person name="Miller A.N."/>
            <person name="O'Donnell K."/>
            <person name="Stajich J.E."/>
            <person name="Bonito G."/>
        </authorList>
    </citation>
    <scope>NUCLEOTIDE SEQUENCE</scope>
    <source>
        <strain evidence="1">KOD1015</strain>
    </source>
</reference>
<evidence type="ECO:0000313" key="2">
    <source>
        <dbReference type="Proteomes" id="UP000780801"/>
    </source>
</evidence>
<name>A0A9P6FTX0_9FUNG</name>
<evidence type="ECO:0000313" key="1">
    <source>
        <dbReference type="EMBL" id="KAF9581488.1"/>
    </source>
</evidence>
<proteinExistence type="predicted"/>
<protein>
    <submittedName>
        <fullName evidence="1">Uncharacterized protein</fullName>
    </submittedName>
</protein>
<dbReference type="OrthoDB" id="414243at2759"/>
<sequence length="153" mass="17458">MSPIQTAHFSKDGNAPEIMAYPDSSRPHYFQIFGFGQKYRDMLAFAGVEWKDTYLGFFRPLGNRHIRIRSCEYEETLIKASHPSVFTLMRSFAFSVSLNQPEALIKCNEIFKQNTLANWIATHEKHLVDNGSNGHYLGDKASRVLEFGSSSFV</sequence>
<accession>A0A9P6FTX0</accession>
<dbReference type="Proteomes" id="UP000780801">
    <property type="component" value="Unassembled WGS sequence"/>
</dbReference>
<gene>
    <name evidence="1" type="ORF">BGW38_001471</name>
</gene>
<keyword evidence="2" id="KW-1185">Reference proteome</keyword>
<organism evidence="1 2">
    <name type="scientific">Lunasporangiospora selenospora</name>
    <dbReference type="NCBI Taxonomy" id="979761"/>
    <lineage>
        <taxon>Eukaryota</taxon>
        <taxon>Fungi</taxon>
        <taxon>Fungi incertae sedis</taxon>
        <taxon>Mucoromycota</taxon>
        <taxon>Mortierellomycotina</taxon>
        <taxon>Mortierellomycetes</taxon>
        <taxon>Mortierellales</taxon>
        <taxon>Mortierellaceae</taxon>
        <taxon>Lunasporangiospora</taxon>
    </lineage>
</organism>